<evidence type="ECO:0000256" key="3">
    <source>
        <dbReference type="ARBA" id="ARBA00023125"/>
    </source>
</evidence>
<proteinExistence type="inferred from homology"/>
<dbReference type="CDD" id="cd00801">
    <property type="entry name" value="INT_P4_C"/>
    <property type="match status" value="1"/>
</dbReference>
<dbReference type="Proteomes" id="UP000243507">
    <property type="component" value="Unassembled WGS sequence"/>
</dbReference>
<comment type="similarity">
    <text evidence="1">Belongs to the 'phage' integrase family.</text>
</comment>
<dbReference type="GO" id="GO:0015074">
    <property type="term" value="P:DNA integration"/>
    <property type="evidence" value="ECO:0007669"/>
    <property type="project" value="UniProtKB-KW"/>
</dbReference>
<dbReference type="GO" id="GO:0003677">
    <property type="term" value="F:DNA binding"/>
    <property type="evidence" value="ECO:0007669"/>
    <property type="project" value="UniProtKB-UniRule"/>
</dbReference>
<evidence type="ECO:0000256" key="4">
    <source>
        <dbReference type="ARBA" id="ARBA00023172"/>
    </source>
</evidence>
<dbReference type="InterPro" id="IPR038488">
    <property type="entry name" value="Integrase_DNA-bd_sf"/>
</dbReference>
<evidence type="ECO:0000259" key="7">
    <source>
        <dbReference type="PROSITE" id="PS51900"/>
    </source>
</evidence>
<dbReference type="Pfam" id="PF22022">
    <property type="entry name" value="Phage_int_M"/>
    <property type="match status" value="1"/>
</dbReference>
<dbReference type="GO" id="GO:0006310">
    <property type="term" value="P:DNA recombination"/>
    <property type="evidence" value="ECO:0007669"/>
    <property type="project" value="UniProtKB-KW"/>
</dbReference>
<organism evidence="8 9">
    <name type="scientific">Pseudothioclava arenosa</name>
    <dbReference type="NCBI Taxonomy" id="1795308"/>
    <lineage>
        <taxon>Bacteria</taxon>
        <taxon>Pseudomonadati</taxon>
        <taxon>Pseudomonadota</taxon>
        <taxon>Alphaproteobacteria</taxon>
        <taxon>Rhodobacterales</taxon>
        <taxon>Paracoccaceae</taxon>
        <taxon>Pseudothioclava</taxon>
    </lineage>
</organism>
<evidence type="ECO:0000313" key="9">
    <source>
        <dbReference type="Proteomes" id="UP000243507"/>
    </source>
</evidence>
<protein>
    <submittedName>
        <fullName evidence="8">Integrase</fullName>
    </submittedName>
</protein>
<dbReference type="InterPro" id="IPR044068">
    <property type="entry name" value="CB"/>
</dbReference>
<dbReference type="InterPro" id="IPR013762">
    <property type="entry name" value="Integrase-like_cat_sf"/>
</dbReference>
<keyword evidence="2" id="KW-0229">DNA integration</keyword>
<reference evidence="8 9" key="1">
    <citation type="submission" date="2017-09" db="EMBL/GenBank/DDBJ databases">
        <title>A multilocus sequence analysis scheme for characterization of bacteria in the genus Thioclava.</title>
        <authorList>
            <person name="Liu Y."/>
            <person name="Shao Z."/>
        </authorList>
    </citation>
    <scope>NUCLEOTIDE SEQUENCE [LARGE SCALE GENOMIC DNA]</scope>
    <source>
        <strain evidence="8 9">CAU 1312</strain>
    </source>
</reference>
<dbReference type="InterPro" id="IPR050808">
    <property type="entry name" value="Phage_Integrase"/>
</dbReference>
<comment type="caution">
    <text evidence="8">The sequence shown here is derived from an EMBL/GenBank/DDBJ whole genome shotgun (WGS) entry which is preliminary data.</text>
</comment>
<dbReference type="InterPro" id="IPR053876">
    <property type="entry name" value="Phage_int_M"/>
</dbReference>
<dbReference type="InterPro" id="IPR002104">
    <property type="entry name" value="Integrase_catalytic"/>
</dbReference>
<name>A0A2A4CSA8_9RHOB</name>
<feature type="domain" description="Core-binding (CB)" evidence="7">
    <location>
        <begin position="108"/>
        <end position="189"/>
    </location>
</feature>
<dbReference type="SUPFAM" id="SSF56349">
    <property type="entry name" value="DNA breaking-rejoining enzymes"/>
    <property type="match status" value="1"/>
</dbReference>
<evidence type="ECO:0000256" key="5">
    <source>
        <dbReference type="PROSITE-ProRule" id="PRU01248"/>
    </source>
</evidence>
<keyword evidence="3 5" id="KW-0238">DNA-binding</keyword>
<dbReference type="PANTHER" id="PTHR30629:SF2">
    <property type="entry name" value="PROPHAGE INTEGRASE INTS-RELATED"/>
    <property type="match status" value="1"/>
</dbReference>
<keyword evidence="4" id="KW-0233">DNA recombination</keyword>
<gene>
    <name evidence="8" type="ORF">CLN94_05005</name>
</gene>
<dbReference type="PROSITE" id="PS51900">
    <property type="entry name" value="CB"/>
    <property type="match status" value="1"/>
</dbReference>
<dbReference type="OrthoDB" id="9795573at2"/>
<dbReference type="PROSITE" id="PS51898">
    <property type="entry name" value="TYR_RECOMBINASE"/>
    <property type="match status" value="1"/>
</dbReference>
<dbReference type="PANTHER" id="PTHR30629">
    <property type="entry name" value="PROPHAGE INTEGRASE"/>
    <property type="match status" value="1"/>
</dbReference>
<dbReference type="Gene3D" id="3.30.160.390">
    <property type="entry name" value="Integrase, DNA-binding domain"/>
    <property type="match status" value="1"/>
</dbReference>
<evidence type="ECO:0000256" key="2">
    <source>
        <dbReference type="ARBA" id="ARBA00022908"/>
    </source>
</evidence>
<dbReference type="EMBL" id="NTJD01000003">
    <property type="protein sequence ID" value="PCD77132.1"/>
    <property type="molecule type" value="Genomic_DNA"/>
</dbReference>
<sequence length="416" mass="46843">MGEQLREHPSWAESFLNGKLTATFVKNIKQPGSYSDKTGTGLRLRVKPDGRKNWIQRFTINGKLREAGLGAPPVVTLAMAREQALLNKRMAYEGKDPIEERRNRKPGLTFAEAIERYLAHKLAEFRNEKHRKQWRATLDSYATPIIGARDVETLTLNDMLAVLQPIWTTKTETASRLRQRIEAVLSWAAVAGYRIEANPARWKGNLSEVLPKPSKVATKHHQAAVNLSDAPAFWQRLCGMDGMSALALRFLCLTAARSGEVRGMRWDELDLDKRLWIIPAERMKAGREHRVTLSDPALGLLETLPRLLKNDLVFFSPKGGPLSDMALSSVMRRMDEAALKAGAPRFLDPQSGRPAVPHGLRSTFRDWAAEQGYDHIIAELALAHHVGSTVERAYRRSDLVERRRDMMANWATFLGA</sequence>
<dbReference type="AlphaFoldDB" id="A0A2A4CSA8"/>
<keyword evidence="9" id="KW-1185">Reference proteome</keyword>
<dbReference type="InterPro" id="IPR010998">
    <property type="entry name" value="Integrase_recombinase_N"/>
</dbReference>
<dbReference type="Gene3D" id="1.10.150.130">
    <property type="match status" value="1"/>
</dbReference>
<dbReference type="InterPro" id="IPR011010">
    <property type="entry name" value="DNA_brk_join_enz"/>
</dbReference>
<dbReference type="Gene3D" id="1.10.443.10">
    <property type="entry name" value="Intergrase catalytic core"/>
    <property type="match status" value="1"/>
</dbReference>
<dbReference type="InterPro" id="IPR025166">
    <property type="entry name" value="Integrase_DNA_bind_dom"/>
</dbReference>
<dbReference type="Pfam" id="PF00589">
    <property type="entry name" value="Phage_integrase"/>
    <property type="match status" value="1"/>
</dbReference>
<evidence type="ECO:0000259" key="6">
    <source>
        <dbReference type="PROSITE" id="PS51898"/>
    </source>
</evidence>
<dbReference type="Pfam" id="PF13356">
    <property type="entry name" value="Arm-DNA-bind_3"/>
    <property type="match status" value="1"/>
</dbReference>
<evidence type="ECO:0000256" key="1">
    <source>
        <dbReference type="ARBA" id="ARBA00008857"/>
    </source>
</evidence>
<accession>A0A2A4CSA8</accession>
<evidence type="ECO:0000313" key="8">
    <source>
        <dbReference type="EMBL" id="PCD77132.1"/>
    </source>
</evidence>
<feature type="domain" description="Tyr recombinase" evidence="6">
    <location>
        <begin position="220"/>
        <end position="408"/>
    </location>
</feature>